<name>A0ABX7NRZ0_9BACT</name>
<evidence type="ECO:0000313" key="1">
    <source>
        <dbReference type="EMBL" id="QSQ21468.1"/>
    </source>
</evidence>
<sequence length="209" mass="23228">MTPNNTPRPSDSCDSLSLVLVALMKGAVYQEGDANLWNGLLNVQARVRDHVAVLGLQLVLDEREGYAYLRQQPSSDGGAALPHLVARRQLGYGVSLLLALLRKKLAESEASGGGHRLVLRRDEIFDLVRLFLPEGTNEARLMDKLEADLARVIELGFLRKLRGGDDAYEVRRILKAFVDAQWLDTFQQKLADYRAHLLAHLNEVTGVTS</sequence>
<reference evidence="1 2" key="1">
    <citation type="submission" date="2021-02" db="EMBL/GenBank/DDBJ databases">
        <title>De Novo genome assembly of isolated myxobacteria.</title>
        <authorList>
            <person name="Stevens D.C."/>
        </authorList>
    </citation>
    <scope>NUCLEOTIDE SEQUENCE [LARGE SCALE GENOMIC DNA]</scope>
    <source>
        <strain evidence="2">SCPEA02</strain>
    </source>
</reference>
<organism evidence="1 2">
    <name type="scientific">Pyxidicoccus parkwayensis</name>
    <dbReference type="NCBI Taxonomy" id="2813578"/>
    <lineage>
        <taxon>Bacteria</taxon>
        <taxon>Pseudomonadati</taxon>
        <taxon>Myxococcota</taxon>
        <taxon>Myxococcia</taxon>
        <taxon>Myxococcales</taxon>
        <taxon>Cystobacterineae</taxon>
        <taxon>Myxococcaceae</taxon>
        <taxon>Pyxidicoccus</taxon>
    </lineage>
</organism>
<dbReference type="InterPro" id="IPR025449">
    <property type="entry name" value="JetB"/>
</dbReference>
<keyword evidence="2" id="KW-1185">Reference proteome</keyword>
<accession>A0ABX7NRZ0</accession>
<dbReference type="EMBL" id="CP071090">
    <property type="protein sequence ID" value="QSQ21468.1"/>
    <property type="molecule type" value="Genomic_DNA"/>
</dbReference>
<proteinExistence type="predicted"/>
<protein>
    <submittedName>
        <fullName evidence="1">DUF4194 domain-containing protein</fullName>
    </submittedName>
</protein>
<evidence type="ECO:0000313" key="2">
    <source>
        <dbReference type="Proteomes" id="UP000662747"/>
    </source>
</evidence>
<dbReference type="RefSeq" id="WP_206723046.1">
    <property type="nucleotide sequence ID" value="NZ_CP071090.1"/>
</dbReference>
<gene>
    <name evidence="1" type="ORF">JY651_40830</name>
</gene>
<dbReference type="Pfam" id="PF13835">
    <property type="entry name" value="DUF4194"/>
    <property type="match status" value="1"/>
</dbReference>
<dbReference type="Proteomes" id="UP000662747">
    <property type="component" value="Chromosome"/>
</dbReference>